<keyword evidence="2" id="KW-1185">Reference proteome</keyword>
<reference evidence="1 2" key="1">
    <citation type="submission" date="2018-07" db="EMBL/GenBank/DDBJ databases">
        <title>Genomic Encyclopedia of Type Strains, Phase III (KMG-III): the genomes of soil and plant-associated and newly described type strains.</title>
        <authorList>
            <person name="Whitman W."/>
        </authorList>
    </citation>
    <scope>NUCLEOTIDE SEQUENCE [LARGE SCALE GENOMIC DNA]</scope>
    <source>
        <strain evidence="1 2">CECT 8236</strain>
    </source>
</reference>
<protein>
    <submittedName>
        <fullName evidence="1">Ectoine hydroxylase-related dioxygenase (Phytanoyl-CoA dioxygenase family)</fullName>
    </submittedName>
</protein>
<dbReference type="RefSeq" id="WP_115991618.1">
    <property type="nucleotide sequence ID" value="NZ_QRDY01000002.1"/>
</dbReference>
<dbReference type="Proteomes" id="UP000256869">
    <property type="component" value="Unassembled WGS sequence"/>
</dbReference>
<dbReference type="InterPro" id="IPR008775">
    <property type="entry name" value="Phytyl_CoA_dOase-like"/>
</dbReference>
<dbReference type="Pfam" id="PF05721">
    <property type="entry name" value="PhyH"/>
    <property type="match status" value="1"/>
</dbReference>
<dbReference type="Gene3D" id="2.60.120.620">
    <property type="entry name" value="q2cbj1_9rhob like domain"/>
    <property type="match status" value="1"/>
</dbReference>
<dbReference type="AlphaFoldDB" id="A0A3D9IUS2"/>
<keyword evidence="1" id="KW-0223">Dioxygenase</keyword>
<dbReference type="PANTHER" id="PTHR20883:SF48">
    <property type="entry name" value="ECTOINE DIOXYGENASE"/>
    <property type="match status" value="1"/>
</dbReference>
<dbReference type="OrthoDB" id="9814777at2"/>
<keyword evidence="1" id="KW-0560">Oxidoreductase</keyword>
<dbReference type="SUPFAM" id="SSF51197">
    <property type="entry name" value="Clavaminate synthase-like"/>
    <property type="match status" value="1"/>
</dbReference>
<dbReference type="GO" id="GO:0005506">
    <property type="term" value="F:iron ion binding"/>
    <property type="evidence" value="ECO:0007669"/>
    <property type="project" value="UniProtKB-ARBA"/>
</dbReference>
<dbReference type="EMBL" id="QRDY01000002">
    <property type="protein sequence ID" value="RED64866.1"/>
    <property type="molecule type" value="Genomic_DNA"/>
</dbReference>
<proteinExistence type="predicted"/>
<name>A0A3D9IUS2_9BACL</name>
<comment type="caution">
    <text evidence="1">The sequence shown here is derived from an EMBL/GenBank/DDBJ whole genome shotgun (WGS) entry which is preliminary data.</text>
</comment>
<accession>A0A3D9IUS2</accession>
<sequence length="270" mass="30271">METTKIKTLTEEQLARFAEDGYLLVKGLFTSDDVRVIEDTFEEMSHTPVPGYFEPDLSGATDDPLKRFPRVMHPHRFNDVAKQYMLHRPVLDILADLYGEEALAAQSMFYYKPPGSRGQALHQDNFYLQVEPGNCIAAWTAIDAANEENGGLLVVPKTGDYELSCPAEADSSESFTSHYVKPPKGEKAVPVAMDKGDVLFFNGNLIHGSYRNKTKDQFRRAFICHYANASSTHINGHYRPLYQADGTPVDRELNPDGGPCGIEFDVPFYH</sequence>
<evidence type="ECO:0000313" key="1">
    <source>
        <dbReference type="EMBL" id="RED64866.1"/>
    </source>
</evidence>
<organism evidence="1 2">
    <name type="scientific">Cohnella lupini</name>
    <dbReference type="NCBI Taxonomy" id="1294267"/>
    <lineage>
        <taxon>Bacteria</taxon>
        <taxon>Bacillati</taxon>
        <taxon>Bacillota</taxon>
        <taxon>Bacilli</taxon>
        <taxon>Bacillales</taxon>
        <taxon>Paenibacillaceae</taxon>
        <taxon>Cohnella</taxon>
    </lineage>
</organism>
<dbReference type="PANTHER" id="PTHR20883">
    <property type="entry name" value="PHYTANOYL-COA DIOXYGENASE DOMAIN CONTAINING 1"/>
    <property type="match status" value="1"/>
</dbReference>
<evidence type="ECO:0000313" key="2">
    <source>
        <dbReference type="Proteomes" id="UP000256869"/>
    </source>
</evidence>
<gene>
    <name evidence="1" type="ORF">DFP95_102287</name>
</gene>
<dbReference type="GO" id="GO:0016706">
    <property type="term" value="F:2-oxoglutarate-dependent dioxygenase activity"/>
    <property type="evidence" value="ECO:0007669"/>
    <property type="project" value="UniProtKB-ARBA"/>
</dbReference>